<reference evidence="2 3" key="1">
    <citation type="submission" date="2023-08" db="EMBL/GenBank/DDBJ databases">
        <title>Implementing the SeqCode for naming new Mesorhizobium species isolated from Vachellia karroo root nodules.</title>
        <authorList>
            <person name="Van Lill M."/>
        </authorList>
    </citation>
    <scope>NUCLEOTIDE SEQUENCE [LARGE SCALE GENOMIC DNA]</scope>
    <source>
        <strain evidence="2 3">VK23A</strain>
    </source>
</reference>
<sequence>MKNRPSNKAREQKSDTRIELNMVLDRTLIAVSPEAYAEFVVQLDTPSKHSERLSRLMNAPLPWKSD</sequence>
<organism evidence="2 3">
    <name type="scientific">Mesorhizobium dulcispinae</name>
    <dbReference type="NCBI Taxonomy" id="3072316"/>
    <lineage>
        <taxon>Bacteria</taxon>
        <taxon>Pseudomonadati</taxon>
        <taxon>Pseudomonadota</taxon>
        <taxon>Alphaproteobacteria</taxon>
        <taxon>Hyphomicrobiales</taxon>
        <taxon>Phyllobacteriaceae</taxon>
        <taxon>Mesorhizobium</taxon>
    </lineage>
</organism>
<dbReference type="EMBL" id="JAVIIZ010000011">
    <property type="protein sequence ID" value="MDX8474043.1"/>
    <property type="molecule type" value="Genomic_DNA"/>
</dbReference>
<protein>
    <submittedName>
        <fullName evidence="2">DUF1778 domain-containing protein</fullName>
    </submittedName>
</protein>
<accession>A0ABU4XGZ3</accession>
<dbReference type="Proteomes" id="UP001271780">
    <property type="component" value="Unassembled WGS sequence"/>
</dbReference>
<keyword evidence="3" id="KW-1185">Reference proteome</keyword>
<dbReference type="Pfam" id="PF08681">
    <property type="entry name" value="TacA1"/>
    <property type="match status" value="1"/>
</dbReference>
<evidence type="ECO:0000313" key="2">
    <source>
        <dbReference type="EMBL" id="MDX8474043.1"/>
    </source>
</evidence>
<dbReference type="RefSeq" id="WP_320264319.1">
    <property type="nucleotide sequence ID" value="NZ_JAVIIX010000010.1"/>
</dbReference>
<proteinExistence type="predicted"/>
<dbReference type="InterPro" id="IPR014795">
    <property type="entry name" value="TacA_1-like"/>
</dbReference>
<evidence type="ECO:0000313" key="3">
    <source>
        <dbReference type="Proteomes" id="UP001271780"/>
    </source>
</evidence>
<keyword evidence="1" id="KW-1277">Toxin-antitoxin system</keyword>
<evidence type="ECO:0000256" key="1">
    <source>
        <dbReference type="ARBA" id="ARBA00022649"/>
    </source>
</evidence>
<gene>
    <name evidence="2" type="ORF">RFM27_18355</name>
</gene>
<name>A0ABU4XGZ3_9HYPH</name>
<comment type="caution">
    <text evidence="2">The sequence shown here is derived from an EMBL/GenBank/DDBJ whole genome shotgun (WGS) entry which is preliminary data.</text>
</comment>